<proteinExistence type="predicted"/>
<dbReference type="Proteomes" id="UP001218231">
    <property type="component" value="Chromosome"/>
</dbReference>
<reference evidence="1 2" key="1">
    <citation type="submission" date="2023-02" db="EMBL/GenBank/DDBJ databases">
        <title>Genome sequence of Novosphingobium humi KACC 19094.</title>
        <authorList>
            <person name="Kim S."/>
            <person name="Heo J."/>
            <person name="Kwon S.-W."/>
        </authorList>
    </citation>
    <scope>NUCLEOTIDE SEQUENCE [LARGE SCALE GENOMIC DNA]</scope>
    <source>
        <strain evidence="1 2">KACC 19094</strain>
    </source>
</reference>
<sequence>MSQDLLDSLPAPWRLAVAYAPMPTRDRWLTMLALDVRLASVVRGAREPILAQMRLAWWRDRLRDSADKWPRGEPLLAALACWDGGHGALLGLVDGWEALLGEAPLPVEAFESWIAGRVAACAALDDRAGEGAESMARGWALGDLAAHLGDAQEQAAVADMIEAHGWRGRRLPRAMRPLVILHGLAARTKGRQGAENISLFTLLRLGMLGV</sequence>
<keyword evidence="2" id="KW-1185">Reference proteome</keyword>
<organism evidence="1 2">
    <name type="scientific">Novosphingobium humi</name>
    <dbReference type="NCBI Taxonomy" id="2282397"/>
    <lineage>
        <taxon>Bacteria</taxon>
        <taxon>Pseudomonadati</taxon>
        <taxon>Pseudomonadota</taxon>
        <taxon>Alphaproteobacteria</taxon>
        <taxon>Sphingomonadales</taxon>
        <taxon>Sphingomonadaceae</taxon>
        <taxon>Novosphingobium</taxon>
    </lineage>
</organism>
<accession>A0ABY7TZX3</accession>
<name>A0ABY7TZX3_9SPHN</name>
<evidence type="ECO:0000313" key="1">
    <source>
        <dbReference type="EMBL" id="WCT78808.1"/>
    </source>
</evidence>
<dbReference type="EMBL" id="CP117417">
    <property type="protein sequence ID" value="WCT78808.1"/>
    <property type="molecule type" value="Genomic_DNA"/>
</dbReference>
<evidence type="ECO:0000313" key="2">
    <source>
        <dbReference type="Proteomes" id="UP001218231"/>
    </source>
</evidence>
<gene>
    <name evidence="1" type="ORF">PQ457_07545</name>
</gene>
<evidence type="ECO:0008006" key="3">
    <source>
        <dbReference type="Google" id="ProtNLM"/>
    </source>
</evidence>
<protein>
    <recommendedName>
        <fullName evidence="3">Phytoene synthase</fullName>
    </recommendedName>
</protein>
<dbReference type="RefSeq" id="WP_273619108.1">
    <property type="nucleotide sequence ID" value="NZ_CP103868.1"/>
</dbReference>